<evidence type="ECO:0000256" key="12">
    <source>
        <dbReference type="ARBA" id="ARBA00023422"/>
    </source>
</evidence>
<dbReference type="InterPro" id="IPR029058">
    <property type="entry name" value="AB_hydrolase_fold"/>
</dbReference>
<comment type="similarity">
    <text evidence="2">Belongs to the AB hydrolase superfamily. AB hydrolase 4 family.</text>
</comment>
<evidence type="ECO:0000256" key="19">
    <source>
        <dbReference type="ARBA" id="ARBA00050276"/>
    </source>
</evidence>
<dbReference type="GO" id="GO:0016020">
    <property type="term" value="C:membrane"/>
    <property type="evidence" value="ECO:0007669"/>
    <property type="project" value="UniProtKB-SubCell"/>
</dbReference>
<dbReference type="AlphaFoldDB" id="A0A8B8EET3"/>
<keyword evidence="10 33" id="KW-0472">Membrane</keyword>
<reference evidence="36" key="2">
    <citation type="submission" date="2025-08" db="UniProtKB">
        <authorList>
            <consortium name="RefSeq"/>
        </authorList>
    </citation>
    <scope>IDENTIFICATION</scope>
    <source>
        <tissue evidence="36">Whole sample</tissue>
    </source>
</reference>
<comment type="catalytic activity">
    <reaction evidence="15">
        <text>1-hexadecanoyl-2-glutaroyl-sn-glycero-3-phosphocholine + H2O = glutarate + 1-hexadecanoyl-sn-glycero-3-phosphocholine + H(+)</text>
        <dbReference type="Rhea" id="RHEA:41159"/>
        <dbReference type="ChEBI" id="CHEBI:15377"/>
        <dbReference type="ChEBI" id="CHEBI:15378"/>
        <dbReference type="ChEBI" id="CHEBI:30921"/>
        <dbReference type="ChEBI" id="CHEBI:72998"/>
        <dbReference type="ChEBI" id="CHEBI:77756"/>
    </reaction>
    <physiologicalReaction direction="left-to-right" evidence="15">
        <dbReference type="Rhea" id="RHEA:41160"/>
    </physiologicalReaction>
</comment>
<protein>
    <recommendedName>
        <fullName evidence="30">Phospholipase ABHD3</fullName>
        <ecNumber evidence="3">3.1.1.4</ecNumber>
    </recommendedName>
    <alternativeName>
        <fullName evidence="31">Abhydrolase domain-containing protein 3</fullName>
    </alternativeName>
</protein>
<name>A0A8B8EET3_CRAVI</name>
<keyword evidence="4" id="KW-0719">Serine esterase</keyword>
<accession>A0A8B8EET3</accession>
<evidence type="ECO:0000256" key="25">
    <source>
        <dbReference type="ARBA" id="ARBA00052588"/>
    </source>
</evidence>
<comment type="function">
    <text evidence="29">Phospholipase that may play a role in phospholipids remodeling. May selectively cleave myristate (C14)-containing phosphatidylcholines through its predominant phospholipase 1 activity, cleaving preferentially acyl groups in sn1 position. In parallel, may have a minor phospholipase 2 activity acting on acyl groups in position sn2. In addition to (C14)-containing phosphatidylcholines, may also act on other medium-chain-containing and oxidatively truncated phospholipids.</text>
</comment>
<evidence type="ECO:0000256" key="27">
    <source>
        <dbReference type="ARBA" id="ARBA00052808"/>
    </source>
</evidence>
<feature type="transmembrane region" description="Helical" evidence="33">
    <location>
        <begin position="14"/>
        <end position="36"/>
    </location>
</feature>
<comment type="catalytic activity">
    <reaction evidence="26">
        <text>1-octadecanoyl-2-octanoyl-sn-glycero-3-phosphocholine + H2O = 1-octadecanoyl-sn-glycero-3-phosphocholine + octanoate + H(+)</text>
        <dbReference type="Rhea" id="RHEA:54468"/>
        <dbReference type="ChEBI" id="CHEBI:15377"/>
        <dbReference type="ChEBI" id="CHEBI:15378"/>
        <dbReference type="ChEBI" id="CHEBI:25646"/>
        <dbReference type="ChEBI" id="CHEBI:73858"/>
        <dbReference type="ChEBI" id="CHEBI:138213"/>
    </reaction>
    <physiologicalReaction direction="left-to-right" evidence="26">
        <dbReference type="Rhea" id="RHEA:54469"/>
    </physiologicalReaction>
</comment>
<dbReference type="GO" id="GO:0008126">
    <property type="term" value="F:acetylesterase activity"/>
    <property type="evidence" value="ECO:0007669"/>
    <property type="project" value="TreeGrafter"/>
</dbReference>
<dbReference type="EC" id="3.1.1.4" evidence="3"/>
<evidence type="ECO:0000256" key="33">
    <source>
        <dbReference type="SAM" id="Phobius"/>
    </source>
</evidence>
<keyword evidence="11" id="KW-1208">Phospholipid metabolism</keyword>
<keyword evidence="9" id="KW-0443">Lipid metabolism</keyword>
<evidence type="ECO:0000256" key="15">
    <source>
        <dbReference type="ARBA" id="ARBA00048471"/>
    </source>
</evidence>
<dbReference type="OrthoDB" id="247542at2759"/>
<evidence type="ECO:0000256" key="10">
    <source>
        <dbReference type="ARBA" id="ARBA00023136"/>
    </source>
</evidence>
<evidence type="ECO:0000256" key="20">
    <source>
        <dbReference type="ARBA" id="ARBA00050674"/>
    </source>
</evidence>
<evidence type="ECO:0000256" key="29">
    <source>
        <dbReference type="ARBA" id="ARBA00059841"/>
    </source>
</evidence>
<keyword evidence="35" id="KW-1185">Reference proteome</keyword>
<evidence type="ECO:0000256" key="5">
    <source>
        <dbReference type="ARBA" id="ARBA00022692"/>
    </source>
</evidence>
<feature type="active site" description="Charge relay system" evidence="32">
    <location>
        <position position="201"/>
    </location>
</feature>
<evidence type="ECO:0000256" key="7">
    <source>
        <dbReference type="ARBA" id="ARBA00022968"/>
    </source>
</evidence>
<comment type="catalytic activity">
    <reaction evidence="17">
        <text>1-octadecanoyl-2-nonanoyl-sn-glycero-3-phosphocholine + H2O = nonanoate + 1-octadecanoyl-sn-glycero-3-phosphocholine + H(+)</text>
        <dbReference type="Rhea" id="RHEA:54472"/>
        <dbReference type="ChEBI" id="CHEBI:15377"/>
        <dbReference type="ChEBI" id="CHEBI:15378"/>
        <dbReference type="ChEBI" id="CHEBI:32361"/>
        <dbReference type="ChEBI" id="CHEBI:73858"/>
        <dbReference type="ChEBI" id="CHEBI:138214"/>
    </reaction>
    <physiologicalReaction direction="left-to-right" evidence="17">
        <dbReference type="Rhea" id="RHEA:54473"/>
    </physiologicalReaction>
</comment>
<comment type="catalytic activity">
    <reaction evidence="24">
        <text>1-tetradecanoyl-2-(9Z,12Z-octadecadienoyl)-sn-glycero-3-phosphocholine + H2O = 2-(9Z,12Z-octadecadienoyl)-sn-glycero-3-phosphocholine + tetradecanoate + H(+)</text>
        <dbReference type="Rhea" id="RHEA:54388"/>
        <dbReference type="ChEBI" id="CHEBI:15377"/>
        <dbReference type="ChEBI" id="CHEBI:15378"/>
        <dbReference type="ChEBI" id="CHEBI:30807"/>
        <dbReference type="ChEBI" id="CHEBI:76084"/>
        <dbReference type="ChEBI" id="CHEBI:86094"/>
    </reaction>
    <physiologicalReaction direction="left-to-right" evidence="24">
        <dbReference type="Rhea" id="RHEA:54389"/>
    </physiologicalReaction>
</comment>
<evidence type="ECO:0000256" key="18">
    <source>
        <dbReference type="ARBA" id="ARBA00050195"/>
    </source>
</evidence>
<dbReference type="GO" id="GO:0051793">
    <property type="term" value="P:medium-chain fatty acid catabolic process"/>
    <property type="evidence" value="ECO:0007669"/>
    <property type="project" value="TreeGrafter"/>
</dbReference>
<dbReference type="InterPro" id="IPR050960">
    <property type="entry name" value="AB_hydrolase_4_sf"/>
</dbReference>
<dbReference type="GO" id="GO:0004623">
    <property type="term" value="F:phospholipase A2 activity"/>
    <property type="evidence" value="ECO:0007669"/>
    <property type="project" value="UniProtKB-EC"/>
</dbReference>
<evidence type="ECO:0000256" key="24">
    <source>
        <dbReference type="ARBA" id="ARBA00052144"/>
    </source>
</evidence>
<comment type="subcellular location">
    <subcellularLocation>
        <location evidence="1">Membrane</location>
        <topology evidence="1">Single-pass type II membrane protein</topology>
    </subcellularLocation>
</comment>
<dbReference type="InterPro" id="IPR000073">
    <property type="entry name" value="AB_hydrolase_1"/>
</dbReference>
<dbReference type="RefSeq" id="XP_022338038.1">
    <property type="nucleotide sequence ID" value="XM_022482330.1"/>
</dbReference>
<comment type="catalytic activity">
    <reaction evidence="25">
        <text>1-octadecanoyl-2-hexanoyl-sn-glycero-3-phosphocholine + H2O = hexanoate + 1-octadecanoyl-sn-glycero-3-phosphocholine + H(+)</text>
        <dbReference type="Rhea" id="RHEA:54464"/>
        <dbReference type="ChEBI" id="CHEBI:15377"/>
        <dbReference type="ChEBI" id="CHEBI:15378"/>
        <dbReference type="ChEBI" id="CHEBI:17120"/>
        <dbReference type="ChEBI" id="CHEBI:73858"/>
        <dbReference type="ChEBI" id="CHEBI:138212"/>
    </reaction>
    <physiologicalReaction direction="left-to-right" evidence="25">
        <dbReference type="Rhea" id="RHEA:54465"/>
    </physiologicalReaction>
</comment>
<reference evidence="35" key="1">
    <citation type="submission" date="2024-06" db="UniProtKB">
        <authorList>
            <consortium name="RefSeq"/>
        </authorList>
    </citation>
    <scope>NUCLEOTIDE SEQUENCE [LARGE SCALE GENOMIC DNA]</scope>
</reference>
<organism evidence="35 36">
    <name type="scientific">Crassostrea virginica</name>
    <name type="common">Eastern oyster</name>
    <dbReference type="NCBI Taxonomy" id="6565"/>
    <lineage>
        <taxon>Eukaryota</taxon>
        <taxon>Metazoa</taxon>
        <taxon>Spiralia</taxon>
        <taxon>Lophotrochozoa</taxon>
        <taxon>Mollusca</taxon>
        <taxon>Bivalvia</taxon>
        <taxon>Autobranchia</taxon>
        <taxon>Pteriomorphia</taxon>
        <taxon>Ostreida</taxon>
        <taxon>Ostreoidea</taxon>
        <taxon>Ostreidae</taxon>
        <taxon>Crassostrea</taxon>
    </lineage>
</organism>
<comment type="catalytic activity">
    <reaction evidence="16">
        <text>1,2-ditetradecanoyl-sn-glycero-3-phosphocholine + H2O = 1-tetradecanoyl-sn-glycero-3-phosphocholine + tetradecanoate + H(+)</text>
        <dbReference type="Rhea" id="RHEA:54456"/>
        <dbReference type="ChEBI" id="CHEBI:15377"/>
        <dbReference type="ChEBI" id="CHEBI:15378"/>
        <dbReference type="ChEBI" id="CHEBI:30807"/>
        <dbReference type="ChEBI" id="CHEBI:45240"/>
        <dbReference type="ChEBI" id="CHEBI:64489"/>
    </reaction>
    <physiologicalReaction direction="left-to-right" evidence="16">
        <dbReference type="Rhea" id="RHEA:54457"/>
    </physiologicalReaction>
</comment>
<evidence type="ECO:0000256" key="17">
    <source>
        <dbReference type="ARBA" id="ARBA00050182"/>
    </source>
</evidence>
<keyword evidence="6" id="KW-0378">Hydrolase</keyword>
<keyword evidence="5 33" id="KW-0812">Transmembrane</keyword>
<evidence type="ECO:0000256" key="31">
    <source>
        <dbReference type="ARBA" id="ARBA00082158"/>
    </source>
</evidence>
<evidence type="ECO:0000256" key="13">
    <source>
        <dbReference type="ARBA" id="ARBA00047611"/>
    </source>
</evidence>
<dbReference type="Proteomes" id="UP000694844">
    <property type="component" value="Chromosome 1"/>
</dbReference>
<evidence type="ECO:0000256" key="30">
    <source>
        <dbReference type="ARBA" id="ARBA00071303"/>
    </source>
</evidence>
<evidence type="ECO:0000256" key="16">
    <source>
        <dbReference type="ARBA" id="ARBA00050145"/>
    </source>
</evidence>
<dbReference type="KEGG" id="cvn:111133709"/>
<comment type="catalytic activity">
    <reaction evidence="20">
        <text>1-octadecanoyl-2-pentanoyl-sn-glycero-3-phosphocholine + H2O = pentanoate + 1-octadecanoyl-sn-glycero-3-phosphocholine + H(+)</text>
        <dbReference type="Rhea" id="RHEA:54460"/>
        <dbReference type="ChEBI" id="CHEBI:15377"/>
        <dbReference type="ChEBI" id="CHEBI:15378"/>
        <dbReference type="ChEBI" id="CHEBI:31011"/>
        <dbReference type="ChEBI" id="CHEBI:73858"/>
        <dbReference type="ChEBI" id="CHEBI:138211"/>
    </reaction>
    <physiologicalReaction direction="left-to-right" evidence="20">
        <dbReference type="Rhea" id="RHEA:54461"/>
    </physiologicalReaction>
</comment>
<evidence type="ECO:0000256" key="32">
    <source>
        <dbReference type="PIRSR" id="PIRSR005211-1"/>
    </source>
</evidence>
<comment type="catalytic activity">
    <reaction evidence="19">
        <text>1-O-hexadecyl-2-nonadioyl-sn-glycero-3-phosphocholine + H2O = nonanedioate + 1-O-hexadecyl-sn-glycero-3-phosphocholine + H(+)</text>
        <dbReference type="Rhea" id="RHEA:54552"/>
        <dbReference type="ChEBI" id="CHEBI:15377"/>
        <dbReference type="ChEBI" id="CHEBI:15378"/>
        <dbReference type="ChEBI" id="CHEBI:64496"/>
        <dbReference type="ChEBI" id="CHEBI:78208"/>
        <dbReference type="ChEBI" id="CHEBI:138269"/>
    </reaction>
    <physiologicalReaction direction="left-to-right" evidence="19">
        <dbReference type="Rhea" id="RHEA:54553"/>
    </physiologicalReaction>
</comment>
<dbReference type="PANTHER" id="PTHR10794:SF63">
    <property type="entry name" value="ALPHA_BETA HYDROLASE 1, ISOFORM A"/>
    <property type="match status" value="1"/>
</dbReference>
<feature type="active site" description="Charge relay system" evidence="32">
    <location>
        <position position="329"/>
    </location>
</feature>
<evidence type="ECO:0000256" key="28">
    <source>
        <dbReference type="ARBA" id="ARBA00052894"/>
    </source>
</evidence>
<dbReference type="PIRSF" id="PIRSF005211">
    <property type="entry name" value="Ab_hydro_YheT"/>
    <property type="match status" value="1"/>
</dbReference>
<feature type="domain" description="AB hydrolase-1" evidence="34">
    <location>
        <begin position="122"/>
        <end position="364"/>
    </location>
</feature>
<dbReference type="SUPFAM" id="SSF53474">
    <property type="entry name" value="alpha/beta-Hydrolases"/>
    <property type="match status" value="1"/>
</dbReference>
<feature type="active site" description="Charge relay system" evidence="32">
    <location>
        <position position="358"/>
    </location>
</feature>
<dbReference type="GO" id="GO:0051792">
    <property type="term" value="P:medium-chain fatty acid biosynthetic process"/>
    <property type="evidence" value="ECO:0007669"/>
    <property type="project" value="TreeGrafter"/>
</dbReference>
<comment type="catalytic activity">
    <reaction evidence="28">
        <text>1,2-ditetradecanoyl-sn-glycero-3-phosphocholine + H2O = 2-tetradecanoyl-sn-glycero-3-phosphocholine + tetradecanoate + H(+)</text>
        <dbReference type="Rhea" id="RHEA:54404"/>
        <dbReference type="ChEBI" id="CHEBI:15377"/>
        <dbReference type="ChEBI" id="CHEBI:15378"/>
        <dbReference type="ChEBI" id="CHEBI:30807"/>
        <dbReference type="ChEBI" id="CHEBI:45240"/>
        <dbReference type="ChEBI" id="CHEBI:131738"/>
    </reaction>
    <physiologicalReaction direction="left-to-right" evidence="28">
        <dbReference type="Rhea" id="RHEA:54405"/>
    </physiologicalReaction>
</comment>
<evidence type="ECO:0000256" key="23">
    <source>
        <dbReference type="ARBA" id="ARBA00052087"/>
    </source>
</evidence>
<comment type="catalytic activity">
    <reaction evidence="13">
        <text>1-hexadecanoyl-2-(5-oxopentanoyl)-sn-glycero-3-phosphocholine + H2O = 5-oxopentanoate + 1-hexadecanoyl-sn-glycero-3-phosphocholine + H(+)</text>
        <dbReference type="Rhea" id="RHEA:40483"/>
        <dbReference type="ChEBI" id="CHEBI:15377"/>
        <dbReference type="ChEBI" id="CHEBI:15378"/>
        <dbReference type="ChEBI" id="CHEBI:16120"/>
        <dbReference type="ChEBI" id="CHEBI:72998"/>
        <dbReference type="ChEBI" id="CHEBI:77890"/>
    </reaction>
    <physiologicalReaction direction="left-to-right" evidence="13">
        <dbReference type="Rhea" id="RHEA:40484"/>
    </physiologicalReaction>
</comment>
<dbReference type="GO" id="GO:0047372">
    <property type="term" value="F:monoacylglycerol lipase activity"/>
    <property type="evidence" value="ECO:0007669"/>
    <property type="project" value="TreeGrafter"/>
</dbReference>
<comment type="catalytic activity">
    <reaction evidence="12">
        <text>a 1,2-diacyl-sn-glycero-3-phosphocholine + H2O = a 1-acyl-sn-glycero-3-phosphocholine + a fatty acid + H(+)</text>
        <dbReference type="Rhea" id="RHEA:15801"/>
        <dbReference type="ChEBI" id="CHEBI:15377"/>
        <dbReference type="ChEBI" id="CHEBI:15378"/>
        <dbReference type="ChEBI" id="CHEBI:28868"/>
        <dbReference type="ChEBI" id="CHEBI:57643"/>
        <dbReference type="ChEBI" id="CHEBI:58168"/>
        <dbReference type="EC" id="3.1.1.4"/>
    </reaction>
    <physiologicalReaction direction="left-to-right" evidence="12">
        <dbReference type="Rhea" id="RHEA:15802"/>
    </physiologicalReaction>
</comment>
<evidence type="ECO:0000256" key="3">
    <source>
        <dbReference type="ARBA" id="ARBA00013278"/>
    </source>
</evidence>
<comment type="catalytic activity">
    <reaction evidence="27">
        <text>1-hexadecanoyl-2-nonadioyl-sn-glycero-3-phosphocholine + H2O = nonanedioate + 1-hexadecanoyl-sn-glycero-3-phosphocholine + H(+)</text>
        <dbReference type="Rhea" id="RHEA:41388"/>
        <dbReference type="ChEBI" id="CHEBI:15377"/>
        <dbReference type="ChEBI" id="CHEBI:15378"/>
        <dbReference type="ChEBI" id="CHEBI:72998"/>
        <dbReference type="ChEBI" id="CHEBI:78207"/>
        <dbReference type="ChEBI" id="CHEBI:78208"/>
    </reaction>
    <physiologicalReaction direction="left-to-right" evidence="27">
        <dbReference type="Rhea" id="RHEA:41389"/>
    </physiologicalReaction>
</comment>
<evidence type="ECO:0000256" key="8">
    <source>
        <dbReference type="ARBA" id="ARBA00022989"/>
    </source>
</evidence>
<sequence>MEEVQATSSFFEQISSFSIVVFFVISYLTYYFLFVVKKPRLACRDEKFKNFLLDNCPILHEKFKPTIWCFESRAQTIIRAIVKSSPKVSYESELVVLPDGGQLLLDWFDNNSSEYKDVRTRPTIILLPGLTGTSNESYITHLVHQAAQHGYRSVVYHNRGMGAQLLTPKTYCASNVDDLTYVVNLLKDRFPEAPFIGAGISLGGMMLFNYLAKLGENCKLEAGMCISVAWNVFESVLEIEKPGLNRHVLNRTLAKGLVSHVKSNMALFDKHLDDIDQVLQSSTIREFDSRFTAKMFGYSSCDDYYHAATLHNKIHALKVPVLVLSAEDDPFSPSHAIPAEEAEQNDNIAIVITSHGGHIGFMEGLFPRHEGYMDRLFSQYVKAVFTHGPQHLKQD</sequence>
<keyword evidence="8 33" id="KW-1133">Transmembrane helix</keyword>
<gene>
    <name evidence="36" type="primary">LOC111133709</name>
</gene>
<evidence type="ECO:0000259" key="34">
    <source>
        <dbReference type="Pfam" id="PF00561"/>
    </source>
</evidence>
<dbReference type="PANTHER" id="PTHR10794">
    <property type="entry name" value="ABHYDROLASE DOMAIN-CONTAINING PROTEIN"/>
    <property type="match status" value="1"/>
</dbReference>
<evidence type="ECO:0000256" key="11">
    <source>
        <dbReference type="ARBA" id="ARBA00023264"/>
    </source>
</evidence>
<evidence type="ECO:0000256" key="14">
    <source>
        <dbReference type="ARBA" id="ARBA00048288"/>
    </source>
</evidence>
<evidence type="ECO:0000256" key="26">
    <source>
        <dbReference type="ARBA" id="ARBA00052747"/>
    </source>
</evidence>
<dbReference type="Pfam" id="PF00561">
    <property type="entry name" value="Abhydrolase_1"/>
    <property type="match status" value="1"/>
</dbReference>
<evidence type="ECO:0000256" key="9">
    <source>
        <dbReference type="ARBA" id="ARBA00023098"/>
    </source>
</evidence>
<evidence type="ECO:0000256" key="21">
    <source>
        <dbReference type="ARBA" id="ARBA00051164"/>
    </source>
</evidence>
<dbReference type="GeneID" id="111133709"/>
<dbReference type="GO" id="GO:0006650">
    <property type="term" value="P:glycerophospholipid metabolic process"/>
    <property type="evidence" value="ECO:0007669"/>
    <property type="project" value="UniProtKB-ARBA"/>
</dbReference>
<evidence type="ECO:0000256" key="1">
    <source>
        <dbReference type="ARBA" id="ARBA00004606"/>
    </source>
</evidence>
<comment type="catalytic activity">
    <reaction evidence="22">
        <text>1-tetradecanoyl-2-(9Z,12Z-octadecadienoyl)-sn-glycero-3-phosphocholine + H2O = 1-tetradecanoyl-sn-glycero-3-phosphocholine + (9Z,12Z)-octadecadienoate + H(+)</text>
        <dbReference type="Rhea" id="RHEA:54392"/>
        <dbReference type="ChEBI" id="CHEBI:15377"/>
        <dbReference type="ChEBI" id="CHEBI:15378"/>
        <dbReference type="ChEBI" id="CHEBI:30245"/>
        <dbReference type="ChEBI" id="CHEBI:64489"/>
        <dbReference type="ChEBI" id="CHEBI:86094"/>
    </reaction>
    <physiologicalReaction direction="left-to-right" evidence="22">
        <dbReference type="Rhea" id="RHEA:54393"/>
    </physiologicalReaction>
</comment>
<proteinExistence type="inferred from homology"/>
<evidence type="ECO:0000313" key="35">
    <source>
        <dbReference type="Proteomes" id="UP000694844"/>
    </source>
</evidence>
<dbReference type="Gene3D" id="3.40.50.1820">
    <property type="entry name" value="alpha/beta hydrolase"/>
    <property type="match status" value="1"/>
</dbReference>
<evidence type="ECO:0000256" key="6">
    <source>
        <dbReference type="ARBA" id="ARBA00022801"/>
    </source>
</evidence>
<evidence type="ECO:0000256" key="2">
    <source>
        <dbReference type="ARBA" id="ARBA00010884"/>
    </source>
</evidence>
<dbReference type="InterPro" id="IPR012020">
    <property type="entry name" value="ABHD4"/>
</dbReference>
<evidence type="ECO:0000256" key="4">
    <source>
        <dbReference type="ARBA" id="ARBA00022487"/>
    </source>
</evidence>
<keyword evidence="7" id="KW-0735">Signal-anchor</keyword>
<evidence type="ECO:0000256" key="22">
    <source>
        <dbReference type="ARBA" id="ARBA00051705"/>
    </source>
</evidence>
<evidence type="ECO:0000313" key="36">
    <source>
        <dbReference type="RefSeq" id="XP_022338038.1"/>
    </source>
</evidence>
<dbReference type="FunFam" id="3.40.50.1820:FF:000079">
    <property type="entry name" value="Abhydrolase domain-containing 3"/>
    <property type="match status" value="1"/>
</dbReference>
<comment type="catalytic activity">
    <reaction evidence="18">
        <text>1-tetradecanoyl-2-(4Z,7Z,10Z,13Z,16Z,19Z-docosahexaenoyl)-sn-glycero-3-phosphocholine + H2O = 2-(4Z,7Z,10Z,13Z,16Z,19Z-docosahexaenoyl)-sn-glycero-3-phosphocholine + tetradecanoate + H(+)</text>
        <dbReference type="Rhea" id="RHEA:54400"/>
        <dbReference type="ChEBI" id="CHEBI:15377"/>
        <dbReference type="ChEBI" id="CHEBI:15378"/>
        <dbReference type="ChEBI" id="CHEBI:30807"/>
        <dbReference type="ChEBI" id="CHEBI:76085"/>
        <dbReference type="ChEBI" id="CHEBI:86162"/>
    </reaction>
    <physiologicalReaction direction="left-to-right" evidence="18">
        <dbReference type="Rhea" id="RHEA:54401"/>
    </physiologicalReaction>
</comment>
<comment type="catalytic activity">
    <reaction evidence="21">
        <text>1-tetradecanoyl-2-(5Z,8Z,11Z,14Z-eicosatetraenoyl)-sn-glycero-3-phosphocholine + H2O = 2-(5Z,8Z,11Z,14Z)-eicosatetraenoyl-sn-glycero-3-phosphocholine + tetradecanoate + H(+)</text>
        <dbReference type="Rhea" id="RHEA:54396"/>
        <dbReference type="ChEBI" id="CHEBI:15377"/>
        <dbReference type="ChEBI" id="CHEBI:15378"/>
        <dbReference type="ChEBI" id="CHEBI:30807"/>
        <dbReference type="ChEBI" id="CHEBI:76079"/>
        <dbReference type="ChEBI" id="CHEBI:86102"/>
    </reaction>
    <physiologicalReaction direction="left-to-right" evidence="21">
        <dbReference type="Rhea" id="RHEA:54397"/>
    </physiologicalReaction>
</comment>
<comment type="catalytic activity">
    <reaction evidence="23">
        <text>1-octadecanoyl-2-acetyl-sn-glycero-3-phosphocholine + H2O = 1-octadecanoyl-sn-glycero-3-phosphocholine + acetate + H(+)</text>
        <dbReference type="Rhea" id="RHEA:54408"/>
        <dbReference type="ChEBI" id="CHEBI:15377"/>
        <dbReference type="ChEBI" id="CHEBI:15378"/>
        <dbReference type="ChEBI" id="CHEBI:30089"/>
        <dbReference type="ChEBI" id="CHEBI:73858"/>
        <dbReference type="ChEBI" id="CHEBI:75220"/>
    </reaction>
    <physiologicalReaction direction="left-to-right" evidence="23">
        <dbReference type="Rhea" id="RHEA:54409"/>
    </physiologicalReaction>
</comment>
<comment type="catalytic activity">
    <reaction evidence="14">
        <text>1-hexadecanoyl-2-(9-oxononanoyl)-sn-glycero-3-phosphocholine + H2O = 9-oxononanoate + 1-hexadecanoyl-sn-glycero-3-phosphocholine + H(+)</text>
        <dbReference type="Rhea" id="RHEA:41179"/>
        <dbReference type="ChEBI" id="CHEBI:15377"/>
        <dbReference type="ChEBI" id="CHEBI:15378"/>
        <dbReference type="ChEBI" id="CHEBI:61042"/>
        <dbReference type="ChEBI" id="CHEBI:72998"/>
        <dbReference type="ChEBI" id="CHEBI:77812"/>
    </reaction>
    <physiologicalReaction direction="left-to-right" evidence="14">
        <dbReference type="Rhea" id="RHEA:41180"/>
    </physiologicalReaction>
</comment>